<evidence type="ECO:0000313" key="1">
    <source>
        <dbReference type="EMBL" id="KAF2471780.1"/>
    </source>
</evidence>
<dbReference type="EMBL" id="MU003504">
    <property type="protein sequence ID" value="KAF2471780.1"/>
    <property type="molecule type" value="Genomic_DNA"/>
</dbReference>
<dbReference type="Proteomes" id="UP000799755">
    <property type="component" value="Unassembled WGS sequence"/>
</dbReference>
<keyword evidence="2" id="KW-1185">Reference proteome</keyword>
<gene>
    <name evidence="1" type="ORF">BDR25DRAFT_285384</name>
</gene>
<comment type="caution">
    <text evidence="1">The sequence shown here is derived from an EMBL/GenBank/DDBJ whole genome shotgun (WGS) entry which is preliminary data.</text>
</comment>
<evidence type="ECO:0000313" key="2">
    <source>
        <dbReference type="Proteomes" id="UP000799755"/>
    </source>
</evidence>
<sequence length="540" mass="61142">MASEDGPGPSIAPESSKGKGKAEWMELPDGISQGGSSSTPGLSVVEVWNQQNLLSLDGGGIRGYWTLLVLKRLMDCIAHEEQQQTEGDSDEYHSFHPCPFPEHVTGPLSSKESDALNRPGAEHRRRTHALRTSRKFLPCHYFDYICGSSTGGLIAIMLGRFRMTVQDCLYEYKEMGNKIFGKPRLVSQPNTGIISRPKYSASALEEVFKDVTARRCEHVDQRIKEVTFPSMPGLCNTFVTTKKRERRKGSKGSEEKKYLIRSYDHEKSDPHIFQRNRTTTLSTKAAKTNFGPADPLEIWEVARAATAAPMYFEEIKFKRRTSTGSTKIFFTDGGFGHTNNPTQEGLSEIKSLHGESNIGVVVSVGTARAKEDPGGRSIRKRIRKLANTATDPGIVEGYIDDARLDHSFRLNDEKGINIDLDEWKPNGAFTSRPGHKTLADMKHAFNKWCQKSENSEAFTRCAKELVRRRRIRMEDSSRWERYATGARFVCGYSACGNTPHYDREAFRRHLWTEHPESREDIDVVIRRMTKTWKYQIRPPP</sequence>
<proteinExistence type="predicted"/>
<organism evidence="1 2">
    <name type="scientific">Lindgomyces ingoldianus</name>
    <dbReference type="NCBI Taxonomy" id="673940"/>
    <lineage>
        <taxon>Eukaryota</taxon>
        <taxon>Fungi</taxon>
        <taxon>Dikarya</taxon>
        <taxon>Ascomycota</taxon>
        <taxon>Pezizomycotina</taxon>
        <taxon>Dothideomycetes</taxon>
        <taxon>Pleosporomycetidae</taxon>
        <taxon>Pleosporales</taxon>
        <taxon>Lindgomycetaceae</taxon>
        <taxon>Lindgomyces</taxon>
    </lineage>
</organism>
<name>A0ACB6QY41_9PLEO</name>
<accession>A0ACB6QY41</accession>
<reference evidence="1" key="1">
    <citation type="journal article" date="2020" name="Stud. Mycol.">
        <title>101 Dothideomycetes genomes: a test case for predicting lifestyles and emergence of pathogens.</title>
        <authorList>
            <person name="Haridas S."/>
            <person name="Albert R."/>
            <person name="Binder M."/>
            <person name="Bloem J."/>
            <person name="Labutti K."/>
            <person name="Salamov A."/>
            <person name="Andreopoulos B."/>
            <person name="Baker S."/>
            <person name="Barry K."/>
            <person name="Bills G."/>
            <person name="Bluhm B."/>
            <person name="Cannon C."/>
            <person name="Castanera R."/>
            <person name="Culley D."/>
            <person name="Daum C."/>
            <person name="Ezra D."/>
            <person name="Gonzalez J."/>
            <person name="Henrissat B."/>
            <person name="Kuo A."/>
            <person name="Liang C."/>
            <person name="Lipzen A."/>
            <person name="Lutzoni F."/>
            <person name="Magnuson J."/>
            <person name="Mondo S."/>
            <person name="Nolan M."/>
            <person name="Ohm R."/>
            <person name="Pangilinan J."/>
            <person name="Park H.-J."/>
            <person name="Ramirez L."/>
            <person name="Alfaro M."/>
            <person name="Sun H."/>
            <person name="Tritt A."/>
            <person name="Yoshinaga Y."/>
            <person name="Zwiers L.-H."/>
            <person name="Turgeon B."/>
            <person name="Goodwin S."/>
            <person name="Spatafora J."/>
            <person name="Crous P."/>
            <person name="Grigoriev I."/>
        </authorList>
    </citation>
    <scope>NUCLEOTIDE SEQUENCE</scope>
    <source>
        <strain evidence="1">ATCC 200398</strain>
    </source>
</reference>
<protein>
    <submittedName>
        <fullName evidence="1">FabD/lysophospholipase-like protein</fullName>
    </submittedName>
</protein>